<dbReference type="InterPro" id="IPR007712">
    <property type="entry name" value="RelE/ParE_toxin"/>
</dbReference>
<name>A0A7C1CUD3_9BACT</name>
<evidence type="ECO:0000256" key="1">
    <source>
        <dbReference type="ARBA" id="ARBA00022649"/>
    </source>
</evidence>
<reference evidence="2" key="1">
    <citation type="journal article" date="2020" name="mSystems">
        <title>Genome- and Community-Level Interaction Insights into Carbon Utilization and Element Cycling Functions of Hydrothermarchaeota in Hydrothermal Sediment.</title>
        <authorList>
            <person name="Zhou Z."/>
            <person name="Liu Y."/>
            <person name="Xu W."/>
            <person name="Pan J."/>
            <person name="Luo Z.H."/>
            <person name="Li M."/>
        </authorList>
    </citation>
    <scope>NUCLEOTIDE SEQUENCE [LARGE SCALE GENOMIC DNA]</scope>
    <source>
        <strain evidence="2">SpSt-1179</strain>
    </source>
</reference>
<accession>A0A7C1CUD3</accession>
<dbReference type="Gene3D" id="3.30.2310.20">
    <property type="entry name" value="RelE-like"/>
    <property type="match status" value="1"/>
</dbReference>
<dbReference type="EMBL" id="DSBT01000265">
    <property type="protein sequence ID" value="HDP78297.1"/>
    <property type="molecule type" value="Genomic_DNA"/>
</dbReference>
<evidence type="ECO:0000313" key="2">
    <source>
        <dbReference type="EMBL" id="HDP78297.1"/>
    </source>
</evidence>
<dbReference type="AlphaFoldDB" id="A0A7C1CUD3"/>
<dbReference type="InterPro" id="IPR035093">
    <property type="entry name" value="RelE/ParE_toxin_dom_sf"/>
</dbReference>
<sequence length="82" mass="9708">MSYRISFTRSSKRQHEKLDTAVKNRIDKSFRQLVDYYDGKTSKEPDVKSLSGKYNGILRLRVGDYRIIFQVRGDEFLILGFR</sequence>
<keyword evidence="1" id="KW-1277">Toxin-antitoxin system</keyword>
<dbReference type="Proteomes" id="UP000886198">
    <property type="component" value="Unassembled WGS sequence"/>
</dbReference>
<gene>
    <name evidence="2" type="ORF">ENN47_08980</name>
</gene>
<proteinExistence type="predicted"/>
<organism evidence="2">
    <name type="scientific">Mesotoga infera</name>
    <dbReference type="NCBI Taxonomy" id="1236046"/>
    <lineage>
        <taxon>Bacteria</taxon>
        <taxon>Thermotogati</taxon>
        <taxon>Thermotogota</taxon>
        <taxon>Thermotogae</taxon>
        <taxon>Kosmotogales</taxon>
        <taxon>Kosmotogaceae</taxon>
        <taxon>Mesotoga</taxon>
    </lineage>
</organism>
<dbReference type="SUPFAM" id="SSF143011">
    <property type="entry name" value="RelE-like"/>
    <property type="match status" value="1"/>
</dbReference>
<protein>
    <submittedName>
        <fullName evidence="2">Type II toxin-antitoxin system RelE/ParE family toxin</fullName>
    </submittedName>
</protein>
<comment type="caution">
    <text evidence="2">The sequence shown here is derived from an EMBL/GenBank/DDBJ whole genome shotgun (WGS) entry which is preliminary data.</text>
</comment>
<dbReference type="Pfam" id="PF05016">
    <property type="entry name" value="ParE_toxin"/>
    <property type="match status" value="1"/>
</dbReference>